<dbReference type="Proteomes" id="UP000016933">
    <property type="component" value="Unassembled WGS sequence"/>
</dbReference>
<dbReference type="HOGENOM" id="CLU_1219675_0_0_1"/>
<dbReference type="AlphaFoldDB" id="N1PMU9"/>
<dbReference type="EMBL" id="KB446539">
    <property type="protein sequence ID" value="EME44727.1"/>
    <property type="molecule type" value="Genomic_DNA"/>
</dbReference>
<reference evidence="1" key="1">
    <citation type="journal article" date="2012" name="PLoS Pathog.">
        <title>Diverse lifestyles and strategies of plant pathogenesis encoded in the genomes of eighteen Dothideomycetes fungi.</title>
        <authorList>
            <person name="Ohm R.A."/>
            <person name="Feau N."/>
            <person name="Henrissat B."/>
            <person name="Schoch C.L."/>
            <person name="Horwitz B.A."/>
            <person name="Barry K.W."/>
            <person name="Condon B.J."/>
            <person name="Copeland A.C."/>
            <person name="Dhillon B."/>
            <person name="Glaser F."/>
            <person name="Hesse C.N."/>
            <person name="Kosti I."/>
            <person name="LaButti K."/>
            <person name="Lindquist E.A."/>
            <person name="Lucas S."/>
            <person name="Salamov A.A."/>
            <person name="Bradshaw R.E."/>
            <person name="Ciuffetti L."/>
            <person name="Hamelin R.C."/>
            <person name="Kema G.H.J."/>
            <person name="Lawrence C."/>
            <person name="Scott J.A."/>
            <person name="Spatafora J.W."/>
            <person name="Turgeon B.G."/>
            <person name="de Wit P.J.G.M."/>
            <person name="Zhong S."/>
            <person name="Goodwin S.B."/>
            <person name="Grigoriev I.V."/>
        </authorList>
    </citation>
    <scope>NUCLEOTIDE SEQUENCE [LARGE SCALE GENOMIC DNA]</scope>
    <source>
        <strain evidence="1">NZE10</strain>
    </source>
</reference>
<protein>
    <submittedName>
        <fullName evidence="1">Uncharacterized protein</fullName>
    </submittedName>
</protein>
<evidence type="ECO:0000313" key="1">
    <source>
        <dbReference type="EMBL" id="EME44727.1"/>
    </source>
</evidence>
<evidence type="ECO:0000313" key="2">
    <source>
        <dbReference type="Proteomes" id="UP000016933"/>
    </source>
</evidence>
<name>N1PMU9_DOTSN</name>
<gene>
    <name evidence="1" type="ORF">DOTSEDRAFT_35101</name>
</gene>
<accession>N1PMU9</accession>
<reference evidence="1" key="2">
    <citation type="submission" date="2012-09" db="EMBL/GenBank/DDBJ databases">
        <title>The Genomes of the Fungal Plant Pathogens Cladosporium fulvum and Dothistroma septosporum Reveal Adaptation to Different Hosts and Lifestyles but also Signatures of Common Ancestry.</title>
        <authorList>
            <consortium name="DOE Joint Genome Institute"/>
            <person name="de Wit P.J.G.M."/>
            <person name="van der Burgt A."/>
            <person name="Okmen B."/>
            <person name="Stergiopoulos I."/>
            <person name="Abd-Elsalam K."/>
            <person name="Aerts A.L."/>
            <person name="Bahkali A.H.A."/>
            <person name="Beenen H.G."/>
            <person name="Chettri P."/>
            <person name="Cox M.P."/>
            <person name="Datema E."/>
            <person name="de Vries R.P."/>
            <person name="Dhillon B."/>
            <person name="Ganley A.R."/>
            <person name="Griffiths S."/>
            <person name="Guo Y."/>
            <person name="Hamelin R.C."/>
            <person name="Henrissat B."/>
            <person name="Kabir M.S."/>
            <person name="Jashni M.K."/>
            <person name="Kema G."/>
            <person name="Klaubauf S."/>
            <person name="Lapidus A."/>
            <person name="Levasseur A."/>
            <person name="Lindquist E."/>
            <person name="Mehrabi R."/>
            <person name="Ohm R.A."/>
            <person name="Owen T.J."/>
            <person name="Salamov A."/>
            <person name="Schwelm A."/>
            <person name="Schijlen E."/>
            <person name="Sun H."/>
            <person name="den Burg H.A."/>
            <person name="van Ham R.C.H.J."/>
            <person name="Zhang S."/>
            <person name="Goodwin S.B."/>
            <person name="Grigoriev I.V."/>
            <person name="Collemare J."/>
            <person name="Bradshaw R.E."/>
        </authorList>
    </citation>
    <scope>NUCLEOTIDE SEQUENCE</scope>
    <source>
        <strain evidence="1">NZE10</strain>
    </source>
</reference>
<organism evidence="1 2">
    <name type="scientific">Dothistroma septosporum (strain NZE10 / CBS 128990)</name>
    <name type="common">Red band needle blight fungus</name>
    <name type="synonym">Mycosphaerella pini</name>
    <dbReference type="NCBI Taxonomy" id="675120"/>
    <lineage>
        <taxon>Eukaryota</taxon>
        <taxon>Fungi</taxon>
        <taxon>Dikarya</taxon>
        <taxon>Ascomycota</taxon>
        <taxon>Pezizomycotina</taxon>
        <taxon>Dothideomycetes</taxon>
        <taxon>Dothideomycetidae</taxon>
        <taxon>Mycosphaerellales</taxon>
        <taxon>Mycosphaerellaceae</taxon>
        <taxon>Dothistroma</taxon>
    </lineage>
</organism>
<sequence length="227" mass="25737">MASKPITPECLGLHLREKDLHALGRAKIRPVRTASGSGYSVLSTKQLDQELACGSTTNSERSTTIGQRPFRILRLPPELQVLTMKGMHRTFLRQESAIRLRPFPCLAQGLSTSRQFFFDNNVICSSSQPVDLYQKRCRRSVLKFDSEVSEEMTALLDHIGHKDVKDIRKIVFLRSEHHCMPHSCRYWMTVLHIKNGLLSDVGFEEEQELELLPNGGLTDSIPVSFMA</sequence>
<proteinExistence type="predicted"/>
<keyword evidence="2" id="KW-1185">Reference proteome</keyword>